<keyword evidence="3 5" id="KW-0687">Ribonucleoprotein</keyword>
<evidence type="ECO:0000256" key="1">
    <source>
        <dbReference type="ARBA" id="ARBA00007698"/>
    </source>
</evidence>
<evidence type="ECO:0000256" key="6">
    <source>
        <dbReference type="RuleBase" id="RU000560"/>
    </source>
</evidence>
<evidence type="ECO:0000256" key="2">
    <source>
        <dbReference type="ARBA" id="ARBA00022980"/>
    </source>
</evidence>
<dbReference type="GO" id="GO:0005840">
    <property type="term" value="C:ribosome"/>
    <property type="evidence" value="ECO:0007669"/>
    <property type="project" value="UniProtKB-KW"/>
</dbReference>
<organism evidence="7 8">
    <name type="scientific">Natronomicrosphaera hydrolytica</name>
    <dbReference type="NCBI Taxonomy" id="3242702"/>
    <lineage>
        <taxon>Bacteria</taxon>
        <taxon>Pseudomonadati</taxon>
        <taxon>Planctomycetota</taxon>
        <taxon>Phycisphaerae</taxon>
        <taxon>Phycisphaerales</taxon>
        <taxon>Phycisphaeraceae</taxon>
        <taxon>Natronomicrosphaera</taxon>
    </lineage>
</organism>
<comment type="similarity">
    <text evidence="1 5 6">Belongs to the bacterial ribosomal protein bL20 family.</text>
</comment>
<evidence type="ECO:0000313" key="8">
    <source>
        <dbReference type="Proteomes" id="UP001575105"/>
    </source>
</evidence>
<name>A0ABV4U1C5_9BACT</name>
<dbReference type="RefSeq" id="WP_425344330.1">
    <property type="nucleotide sequence ID" value="NZ_JBGUBD010000002.1"/>
</dbReference>
<evidence type="ECO:0000313" key="7">
    <source>
        <dbReference type="EMBL" id="MFA9477405.1"/>
    </source>
</evidence>
<keyword evidence="5 6" id="KW-0699">rRNA-binding</keyword>
<evidence type="ECO:0000256" key="4">
    <source>
        <dbReference type="ARBA" id="ARBA00035172"/>
    </source>
</evidence>
<reference evidence="7 8" key="1">
    <citation type="submission" date="2024-08" db="EMBL/GenBank/DDBJ databases">
        <title>Whole-genome sequencing of halo(alkali)philic microorganisms from hypersaline lakes.</title>
        <authorList>
            <person name="Sorokin D.Y."/>
            <person name="Merkel A.Y."/>
            <person name="Messina E."/>
            <person name="Yakimov M."/>
        </authorList>
    </citation>
    <scope>NUCLEOTIDE SEQUENCE [LARGE SCALE GENOMIC DNA]</scope>
    <source>
        <strain evidence="7 8">AB-hyl4</strain>
    </source>
</reference>
<dbReference type="InterPro" id="IPR035566">
    <property type="entry name" value="Ribosomal_protein_bL20_C"/>
</dbReference>
<dbReference type="CDD" id="cd07026">
    <property type="entry name" value="Ribosomal_L20"/>
    <property type="match status" value="1"/>
</dbReference>
<dbReference type="EMBL" id="JBGUBD010000002">
    <property type="protein sequence ID" value="MFA9477405.1"/>
    <property type="molecule type" value="Genomic_DNA"/>
</dbReference>
<dbReference type="PRINTS" id="PR00062">
    <property type="entry name" value="RIBOSOMALL20"/>
</dbReference>
<dbReference type="Gene3D" id="6.10.160.10">
    <property type="match status" value="1"/>
</dbReference>
<comment type="caution">
    <text evidence="7">The sequence shown here is derived from an EMBL/GenBank/DDBJ whole genome shotgun (WGS) entry which is preliminary data.</text>
</comment>
<evidence type="ECO:0000256" key="5">
    <source>
        <dbReference type="HAMAP-Rule" id="MF_00382"/>
    </source>
</evidence>
<proteinExistence type="inferred from homology"/>
<dbReference type="SUPFAM" id="SSF74731">
    <property type="entry name" value="Ribosomal protein L20"/>
    <property type="match status" value="1"/>
</dbReference>
<keyword evidence="2 5" id="KW-0689">Ribosomal protein</keyword>
<gene>
    <name evidence="5 7" type="primary">rplT</name>
    <name evidence="7" type="ORF">ACERK3_03750</name>
</gene>
<evidence type="ECO:0000256" key="3">
    <source>
        <dbReference type="ARBA" id="ARBA00023274"/>
    </source>
</evidence>
<dbReference type="Proteomes" id="UP001575105">
    <property type="component" value="Unassembled WGS sequence"/>
</dbReference>
<dbReference type="HAMAP" id="MF_00382">
    <property type="entry name" value="Ribosomal_bL20"/>
    <property type="match status" value="1"/>
</dbReference>
<dbReference type="Gene3D" id="1.10.1900.20">
    <property type="entry name" value="Ribosomal protein L20"/>
    <property type="match status" value="1"/>
</dbReference>
<keyword evidence="8" id="KW-1185">Reference proteome</keyword>
<accession>A0ABV4U1C5</accession>
<dbReference type="NCBIfam" id="TIGR01032">
    <property type="entry name" value="rplT_bact"/>
    <property type="match status" value="1"/>
</dbReference>
<keyword evidence="5 6" id="KW-0694">RNA-binding</keyword>
<protein>
    <recommendedName>
        <fullName evidence="4 5">Large ribosomal subunit protein bL20</fullName>
    </recommendedName>
</protein>
<comment type="function">
    <text evidence="5 6">Binds directly to 23S ribosomal RNA and is necessary for the in vitro assembly process of the 50S ribosomal subunit. It is not involved in the protein synthesizing functions of that subunit.</text>
</comment>
<dbReference type="InterPro" id="IPR005813">
    <property type="entry name" value="Ribosomal_bL20"/>
</dbReference>
<dbReference type="Pfam" id="PF00453">
    <property type="entry name" value="Ribosomal_L20"/>
    <property type="match status" value="1"/>
</dbReference>
<dbReference type="PANTHER" id="PTHR10986">
    <property type="entry name" value="39S RIBOSOMAL PROTEIN L20"/>
    <property type="match status" value="1"/>
</dbReference>
<sequence length="125" mass="14373">MPRATNGAARRQSKVRWFKKTKGNRGARRNHWSRVKETVYRAGAYQYEHRRTVKREYRQLWITRISAACQMRDISYSRFIAGLKGANITLNRKMLSEIAIHDPATFDKIVEQAKAGLPVAAPKAA</sequence>